<dbReference type="PANTHER" id="PTHR12389">
    <property type="entry name" value="ZINC FINGER PROTEIN 294"/>
    <property type="match status" value="1"/>
</dbReference>
<comment type="catalytic activity">
    <reaction evidence="1 16">
        <text>S-ubiquitinyl-[E2 ubiquitin-conjugating enzyme]-L-cysteine + [acceptor protein]-L-lysine = [E2 ubiquitin-conjugating enzyme]-L-cysteine + N(6)-ubiquitinyl-[acceptor protein]-L-lysine.</text>
        <dbReference type="EC" id="2.3.2.27"/>
    </reaction>
</comment>
<dbReference type="SMART" id="SM00184">
    <property type="entry name" value="RING"/>
    <property type="match status" value="1"/>
</dbReference>
<dbReference type="GO" id="GO:1990112">
    <property type="term" value="C:RQC complex"/>
    <property type="evidence" value="ECO:0007669"/>
    <property type="project" value="UniProtKB-UniRule"/>
</dbReference>
<evidence type="ECO:0000256" key="10">
    <source>
        <dbReference type="ARBA" id="ARBA00022737"/>
    </source>
</evidence>
<evidence type="ECO:0000256" key="3">
    <source>
        <dbReference type="ARBA" id="ARBA00004906"/>
    </source>
</evidence>
<dbReference type="SUPFAM" id="SSF48371">
    <property type="entry name" value="ARM repeat"/>
    <property type="match status" value="1"/>
</dbReference>
<name>A0A6A6BTT5_9PEZI</name>
<dbReference type="InterPro" id="IPR013083">
    <property type="entry name" value="Znf_RING/FYVE/PHD"/>
</dbReference>
<dbReference type="GO" id="GO:0016567">
    <property type="term" value="P:protein ubiquitination"/>
    <property type="evidence" value="ECO:0007669"/>
    <property type="project" value="UniProtKB-UniPathway"/>
</dbReference>
<keyword evidence="7" id="KW-0963">Cytoplasm</keyword>
<evidence type="ECO:0000256" key="8">
    <source>
        <dbReference type="ARBA" id="ARBA00022679"/>
    </source>
</evidence>
<dbReference type="GO" id="GO:0072344">
    <property type="term" value="P:rescue of stalled ribosome"/>
    <property type="evidence" value="ECO:0007669"/>
    <property type="project" value="UniProtKB-UniRule"/>
</dbReference>
<evidence type="ECO:0000256" key="15">
    <source>
        <dbReference type="PROSITE-ProRule" id="PRU00175"/>
    </source>
</evidence>
<dbReference type="GO" id="GO:0008270">
    <property type="term" value="F:zinc ion binding"/>
    <property type="evidence" value="ECO:0007669"/>
    <property type="project" value="UniProtKB-KW"/>
</dbReference>
<dbReference type="InterPro" id="IPR011989">
    <property type="entry name" value="ARM-like"/>
</dbReference>
<comment type="function">
    <text evidence="16">E3 ubiquitin-protein ligase. Component of the ribosome quality control complex (RQC), a ribosome-associated complex that mediates ubiquitination and extraction of incompletely synthesized nascent chains for proteasomal degradation.</text>
</comment>
<dbReference type="InterPro" id="IPR016024">
    <property type="entry name" value="ARM-type_fold"/>
</dbReference>
<dbReference type="PANTHER" id="PTHR12389:SF0">
    <property type="entry name" value="E3 UBIQUITIN-PROTEIN LIGASE LISTERIN"/>
    <property type="match status" value="1"/>
</dbReference>
<evidence type="ECO:0000256" key="12">
    <source>
        <dbReference type="ARBA" id="ARBA00022786"/>
    </source>
</evidence>
<dbReference type="InterPro" id="IPR001841">
    <property type="entry name" value="Znf_RING"/>
</dbReference>
<dbReference type="Pfam" id="PF22958">
    <property type="entry name" value="Ltn1_1st"/>
    <property type="match status" value="1"/>
</dbReference>
<dbReference type="GO" id="GO:0005829">
    <property type="term" value="C:cytosol"/>
    <property type="evidence" value="ECO:0007669"/>
    <property type="project" value="UniProtKB-SubCell"/>
</dbReference>
<comment type="subcellular location">
    <subcellularLocation>
        <location evidence="2">Cytoplasm</location>
        <location evidence="2">Cytosol</location>
    </subcellularLocation>
</comment>
<dbReference type="GO" id="GO:1990116">
    <property type="term" value="P:ribosome-associated ubiquitin-dependent protein catabolic process"/>
    <property type="evidence" value="ECO:0007669"/>
    <property type="project" value="UniProtKB-UniRule"/>
</dbReference>
<dbReference type="InterPro" id="IPR054477">
    <property type="entry name" value="LTN1_E3_ligase_6th"/>
</dbReference>
<reference evidence="18" key="1">
    <citation type="journal article" date="2020" name="Stud. Mycol.">
        <title>101 Dothideomycetes genomes: a test case for predicting lifestyles and emergence of pathogens.</title>
        <authorList>
            <person name="Haridas S."/>
            <person name="Albert R."/>
            <person name="Binder M."/>
            <person name="Bloem J."/>
            <person name="Labutti K."/>
            <person name="Salamov A."/>
            <person name="Andreopoulos B."/>
            <person name="Baker S."/>
            <person name="Barry K."/>
            <person name="Bills G."/>
            <person name="Bluhm B."/>
            <person name="Cannon C."/>
            <person name="Castanera R."/>
            <person name="Culley D."/>
            <person name="Daum C."/>
            <person name="Ezra D."/>
            <person name="Gonzalez J."/>
            <person name="Henrissat B."/>
            <person name="Kuo A."/>
            <person name="Liang C."/>
            <person name="Lipzen A."/>
            <person name="Lutzoni F."/>
            <person name="Magnuson J."/>
            <person name="Mondo S."/>
            <person name="Nolan M."/>
            <person name="Ohm R."/>
            <person name="Pangilinan J."/>
            <person name="Park H.-J."/>
            <person name="Ramirez L."/>
            <person name="Alfaro M."/>
            <person name="Sun H."/>
            <person name="Tritt A."/>
            <person name="Yoshinaga Y."/>
            <person name="Zwiers L.-H."/>
            <person name="Turgeon B."/>
            <person name="Goodwin S."/>
            <person name="Spatafora J."/>
            <person name="Crous P."/>
            <person name="Grigoriev I."/>
        </authorList>
    </citation>
    <scope>NUCLEOTIDE SEQUENCE</scope>
    <source>
        <strain evidence="18">CBS 121167</strain>
    </source>
</reference>
<sequence>MSKKTKSSGRASTGAFGGGFGFGSGSAFGSSASLLSYVSEPPDLSPISDANTVVAFKNLTKKDSTTKAKALEDLQSYVASAGAQLEEGVIDAWVQLYPRSSIDSERRVRQLAHTVHGKIAAASGKRIARHMPNIVGAWLAGLYDNDKAVAKSAQDAFNTVFPTPEKLRTVRKAFQQQTLEYCRTVIDKEAVDTLSDERNTSPDDALAKYNRVIASSISVIATLLMELQLEDIAKEQASYEEVIQDSRLWEFASYDDPAVRRAVHRLLRICISKQPDVLSANLSTIAKSYLAKSLSSKQPGSAWHFSEATVALSEAYPAVWTEQYKKKTVIQRLPQWLKRGSEGGPTEFWDNVTRVVSSLPRDVLPVQLPEAVEVLNAMHSGITSKDEPRPNLSAAFKSYFKVASTLSAQLPEDEQSKLLTEMVLPIVAHYVKPSAETSTWAIPAPRAPELIKQALEIPGMSPVLDDKWQQLTETLIEDMKTSLPAQSKDYDMSQKGVGDEGHRWAIVGAAFLGGSDAEPVKERLARSSSQVLREALTLLKSRNGKPYGAAAIIESMIQSFKQLLLEDAECSELLIPFIKDDLPALFISPSSLYLASTLYAFTDRPEFAETWNATLKKCIEAPEPEEKLSALTQLLSAKNAGNAAQLASSNTDLQSFVLERFQLAIEGSTDWTFLGQVLRNSTPVLSDSTTDTILSELTKSLSISEKAIHAIQGLSTVVERKPELLKEYASKPEGSELLGRVFYLTESPDDHIAGEASSLESRIKAALSTEGSGNAALKSSMFDVIQKGLLEASHESVSPATLVELAQSLLQSSDLDRTELVEKLLPSKEAWKTALAPFLKLAPHPSLAITNALGGAVYLVDSQETNPPKMSRDNDGWSPALRMAWYTSRLLKTTEIFESIPIENRAQIYQHLLLAVQLTNDNLSRASSNDIWNMYNPHTESEIVDFISEAQLVMNDFLYDKSLQSSFNQLLEAATGSSAESFYNARAYTYVMSRLLSLVGSDMEKTPDLDAKIKDLRKSQDVFYSTAFIVGHCTMVESRSPMSQLCNELIAQLTGIDMAKKAKEALGQLVLLNALLQNQPDIAETVAQRRLIFFVQHIAKSFDPEENDGDVPFEVKAEAFRALTTLLPYMKDIYGEHWSSLLNALPAFWSIAEEANSKGGRAGYDLALPCIHASLKMFAALRKLKNDEEVNDDLVDAWKETEAQASTGLVGLLKQSEGLDDSNNQPLQIVNELLSRQIAAVPVEQLKNTEELFPLLVTESSSVQQAAFDILHKQIPEAQQQLSVDAALEKKNVRLPEELLSLVLEAPSAANLGPDAFRRTMPLNIRGYLFSWLLVFDHFSNSSYKVKADYIENLNEEGYVSGLLGFVSDFLGHTRGKPVDVSKFDVTMYDASAAADNPEKDAQYLSAHLYFLTLKYLSSLSRAWWIDTPRHVRSVVESWTERHISTHIIADALESVSEWANSQSGSEDEQLTVKVNPRAKEVQAGYEVDEQFMLMAIRLPPTYPLFPVQVEGMNRVAASEAKWQTWLRNTQGVVTFSNGNLVDGLIAWRRNVVGALKGQTECAICYSIVSADKSLPSKRCSTCKNLFHSSCLFKWFKTSNASSCPLCRNAFNYG</sequence>
<dbReference type="EMBL" id="ML995474">
    <property type="protein sequence ID" value="KAF2147496.1"/>
    <property type="molecule type" value="Genomic_DNA"/>
</dbReference>
<dbReference type="GO" id="GO:0043023">
    <property type="term" value="F:ribosomal large subunit binding"/>
    <property type="evidence" value="ECO:0007669"/>
    <property type="project" value="TreeGrafter"/>
</dbReference>
<dbReference type="GeneID" id="54303032"/>
<dbReference type="Gene3D" id="1.25.10.10">
    <property type="entry name" value="Leucine-rich Repeat Variant"/>
    <property type="match status" value="1"/>
</dbReference>
<dbReference type="CDD" id="cd16491">
    <property type="entry name" value="RING-CH-C4HC3_LTN1"/>
    <property type="match status" value="1"/>
</dbReference>
<dbReference type="PROSITE" id="PS50089">
    <property type="entry name" value="ZF_RING_2"/>
    <property type="match status" value="1"/>
</dbReference>
<proteinExistence type="inferred from homology"/>
<evidence type="ECO:0000256" key="13">
    <source>
        <dbReference type="ARBA" id="ARBA00022833"/>
    </source>
</evidence>
<keyword evidence="13 16" id="KW-0862">Zinc</keyword>
<dbReference type="EC" id="2.3.2.27" evidence="5 16"/>
<comment type="function">
    <text evidence="14">E3 ubiquitin-protein ligase component of the ribosome quality control complex (RQC), a ribosome-associated complex that mediates ubiquitination and extraction of incompletely synthesized nascent chains for proteasomal degradation. Mediates ubiquitination of proteins derived from mRNAs lacking stop codons (non-stop proteins) and other translation arrest products induced by poly-lysine sequences and tandem rare codons. Ubiquitination leads to CDC48 recruitment for extraction and degradation of the incomplete translation product. May indirectly play a role in chromatin function and transcription.</text>
</comment>
<gene>
    <name evidence="18" type="ORF">K452DRAFT_348186</name>
</gene>
<protein>
    <recommendedName>
        <fullName evidence="6 16">E3 ubiquitin-protein ligase listerin</fullName>
        <ecNumber evidence="5 16">2.3.2.27</ecNumber>
    </recommendedName>
    <alternativeName>
        <fullName evidence="16">RING-type E3 ubiquitin transferase listerin</fullName>
    </alternativeName>
</protein>
<keyword evidence="12 16" id="KW-0833">Ubl conjugation pathway</keyword>
<dbReference type="SMART" id="SM00744">
    <property type="entry name" value="RINGv"/>
    <property type="match status" value="1"/>
</dbReference>
<comment type="subunit">
    <text evidence="16">Component of the ribosome quality control complex (RQC).</text>
</comment>
<dbReference type="InterPro" id="IPR039804">
    <property type="entry name" value="RING-CH-C4HC3_LTN1"/>
</dbReference>
<evidence type="ECO:0000256" key="5">
    <source>
        <dbReference type="ARBA" id="ARBA00012483"/>
    </source>
</evidence>
<evidence type="ECO:0000256" key="6">
    <source>
        <dbReference type="ARBA" id="ARBA00017157"/>
    </source>
</evidence>
<dbReference type="Proteomes" id="UP000799438">
    <property type="component" value="Unassembled WGS sequence"/>
</dbReference>
<organism evidence="18 19">
    <name type="scientific">Aplosporella prunicola CBS 121167</name>
    <dbReference type="NCBI Taxonomy" id="1176127"/>
    <lineage>
        <taxon>Eukaryota</taxon>
        <taxon>Fungi</taxon>
        <taxon>Dikarya</taxon>
        <taxon>Ascomycota</taxon>
        <taxon>Pezizomycotina</taxon>
        <taxon>Dothideomycetes</taxon>
        <taxon>Dothideomycetes incertae sedis</taxon>
        <taxon>Botryosphaeriales</taxon>
        <taxon>Aplosporellaceae</taxon>
        <taxon>Aplosporella</taxon>
    </lineage>
</organism>
<evidence type="ECO:0000256" key="14">
    <source>
        <dbReference type="ARBA" id="ARBA00055150"/>
    </source>
</evidence>
<comment type="similarity">
    <text evidence="4 16">Belongs to the LTN1 family.</text>
</comment>
<dbReference type="GO" id="GO:0061630">
    <property type="term" value="F:ubiquitin protein ligase activity"/>
    <property type="evidence" value="ECO:0007669"/>
    <property type="project" value="UniProtKB-UniRule"/>
</dbReference>
<feature type="domain" description="RING-type" evidence="17">
    <location>
        <begin position="1562"/>
        <end position="1608"/>
    </location>
</feature>
<evidence type="ECO:0000256" key="9">
    <source>
        <dbReference type="ARBA" id="ARBA00022723"/>
    </source>
</evidence>
<dbReference type="SUPFAM" id="SSF57850">
    <property type="entry name" value="RING/U-box"/>
    <property type="match status" value="1"/>
</dbReference>
<dbReference type="InterPro" id="IPR011016">
    <property type="entry name" value="Znf_RING-CH"/>
</dbReference>
<dbReference type="FunFam" id="3.30.40.10:FF:000038">
    <property type="entry name" value="E3 ubiquitin-protein ligase listerin"/>
    <property type="match status" value="1"/>
</dbReference>
<dbReference type="Pfam" id="PF22999">
    <property type="entry name" value="LTN1_E3_ligase_6th"/>
    <property type="match status" value="1"/>
</dbReference>
<dbReference type="OrthoDB" id="6108at2759"/>
<dbReference type="InterPro" id="IPR054478">
    <property type="entry name" value="LTN1_UBC"/>
</dbReference>
<keyword evidence="19" id="KW-1185">Reference proteome</keyword>
<accession>A0A6A6BTT5</accession>
<dbReference type="Gene3D" id="3.30.40.10">
    <property type="entry name" value="Zinc/RING finger domain, C3HC4 (zinc finger)"/>
    <property type="match status" value="1"/>
</dbReference>
<dbReference type="SMART" id="SM01197">
    <property type="entry name" value="FANCL_C"/>
    <property type="match status" value="1"/>
</dbReference>
<dbReference type="Pfam" id="PF13639">
    <property type="entry name" value="zf-RING_2"/>
    <property type="match status" value="1"/>
</dbReference>
<evidence type="ECO:0000256" key="1">
    <source>
        <dbReference type="ARBA" id="ARBA00000900"/>
    </source>
</evidence>
<evidence type="ECO:0000256" key="16">
    <source>
        <dbReference type="RuleBase" id="RU367090"/>
    </source>
</evidence>
<dbReference type="InterPro" id="IPR054476">
    <property type="entry name" value="Ltn1_N"/>
</dbReference>
<keyword evidence="11 15" id="KW-0863">Zinc-finger</keyword>
<evidence type="ECO:0000256" key="2">
    <source>
        <dbReference type="ARBA" id="ARBA00004514"/>
    </source>
</evidence>
<evidence type="ECO:0000256" key="7">
    <source>
        <dbReference type="ARBA" id="ARBA00022490"/>
    </source>
</evidence>
<dbReference type="RefSeq" id="XP_033403204.1">
    <property type="nucleotide sequence ID" value="XM_033545524.1"/>
</dbReference>
<keyword evidence="8 16" id="KW-0808">Transferase</keyword>
<evidence type="ECO:0000259" key="17">
    <source>
        <dbReference type="PROSITE" id="PS50089"/>
    </source>
</evidence>
<comment type="pathway">
    <text evidence="3 16">Protein modification; protein ubiquitination.</text>
</comment>
<keyword evidence="10" id="KW-0677">Repeat</keyword>
<dbReference type="InterPro" id="IPR039795">
    <property type="entry name" value="LTN1/Rkr1"/>
</dbReference>
<evidence type="ECO:0000256" key="4">
    <source>
        <dbReference type="ARBA" id="ARBA00007997"/>
    </source>
</evidence>
<keyword evidence="9 16" id="KW-0479">Metal-binding</keyword>
<evidence type="ECO:0000256" key="11">
    <source>
        <dbReference type="ARBA" id="ARBA00022771"/>
    </source>
</evidence>
<evidence type="ECO:0000313" key="19">
    <source>
        <dbReference type="Proteomes" id="UP000799438"/>
    </source>
</evidence>
<dbReference type="Pfam" id="PF23009">
    <property type="entry name" value="UBC_like"/>
    <property type="match status" value="1"/>
</dbReference>
<evidence type="ECO:0000313" key="18">
    <source>
        <dbReference type="EMBL" id="KAF2147496.1"/>
    </source>
</evidence>
<dbReference type="UniPathway" id="UPA00143"/>